<accession>A0ABT6X1E6</accession>
<organism evidence="2 3">
    <name type="scientific">Actinoplanes sandaracinus</name>
    <dbReference type="NCBI Taxonomy" id="3045177"/>
    <lineage>
        <taxon>Bacteria</taxon>
        <taxon>Bacillati</taxon>
        <taxon>Actinomycetota</taxon>
        <taxon>Actinomycetes</taxon>
        <taxon>Micromonosporales</taxon>
        <taxon>Micromonosporaceae</taxon>
        <taxon>Actinoplanes</taxon>
    </lineage>
</organism>
<sequence>GQSEAPPTTLAQRLRREPIHYCQNNSNSYKNYAGRPTLMQVSAFVGPTFGLADGDRASSGEEGASGTYRRSLWRS</sequence>
<dbReference type="EMBL" id="JASCTH010000056">
    <property type="protein sequence ID" value="MDI6105804.1"/>
    <property type="molecule type" value="Genomic_DNA"/>
</dbReference>
<evidence type="ECO:0000313" key="3">
    <source>
        <dbReference type="Proteomes" id="UP001241758"/>
    </source>
</evidence>
<comment type="caution">
    <text evidence="2">The sequence shown here is derived from an EMBL/GenBank/DDBJ whole genome shotgun (WGS) entry which is preliminary data.</text>
</comment>
<protein>
    <submittedName>
        <fullName evidence="2">Uncharacterized protein</fullName>
    </submittedName>
</protein>
<gene>
    <name evidence="2" type="ORF">QLQ12_45235</name>
</gene>
<dbReference type="RefSeq" id="WP_282767269.1">
    <property type="nucleotide sequence ID" value="NZ_JASCTH010000056.1"/>
</dbReference>
<evidence type="ECO:0000313" key="2">
    <source>
        <dbReference type="EMBL" id="MDI6105804.1"/>
    </source>
</evidence>
<feature type="region of interest" description="Disordered" evidence="1">
    <location>
        <begin position="50"/>
        <end position="75"/>
    </location>
</feature>
<reference evidence="2 3" key="1">
    <citation type="submission" date="2023-05" db="EMBL/GenBank/DDBJ databases">
        <title>Actinoplanes sp. NEAU-A12 genome sequencing.</title>
        <authorList>
            <person name="Wang Z.-S."/>
        </authorList>
    </citation>
    <scope>NUCLEOTIDE SEQUENCE [LARGE SCALE GENOMIC DNA]</scope>
    <source>
        <strain evidence="2 3">NEAU-A12</strain>
    </source>
</reference>
<name>A0ABT6X1E6_9ACTN</name>
<evidence type="ECO:0000256" key="1">
    <source>
        <dbReference type="SAM" id="MobiDB-lite"/>
    </source>
</evidence>
<feature type="non-terminal residue" evidence="2">
    <location>
        <position position="1"/>
    </location>
</feature>
<keyword evidence="3" id="KW-1185">Reference proteome</keyword>
<proteinExistence type="predicted"/>
<dbReference type="Proteomes" id="UP001241758">
    <property type="component" value="Unassembled WGS sequence"/>
</dbReference>